<protein>
    <submittedName>
        <fullName evidence="1">Uncharacterized protein</fullName>
    </submittedName>
</protein>
<proteinExistence type="predicted"/>
<evidence type="ECO:0000313" key="1">
    <source>
        <dbReference type="EMBL" id="MBI2677204.1"/>
    </source>
</evidence>
<feature type="non-terminal residue" evidence="1">
    <location>
        <position position="1"/>
    </location>
</feature>
<reference evidence="1" key="1">
    <citation type="submission" date="2020-07" db="EMBL/GenBank/DDBJ databases">
        <title>Huge and variable diversity of episymbiotic CPR bacteria and DPANN archaea in groundwater ecosystems.</title>
        <authorList>
            <person name="He C.Y."/>
            <person name="Keren R."/>
            <person name="Whittaker M."/>
            <person name="Farag I.F."/>
            <person name="Doudna J."/>
            <person name="Cate J.H.D."/>
            <person name="Banfield J.F."/>
        </authorList>
    </citation>
    <scope>NUCLEOTIDE SEQUENCE</scope>
    <source>
        <strain evidence="1">NC_groundwater_580_Pr5_B-0.1um_64_19</strain>
    </source>
</reference>
<sequence length="93" mass="9184">NYIDANLAGATAAGTAKSGYFYQPGACGAAVAIPPAIAPVTTPVVSYEWSTSPANLGVTGNQAFCTDASAVIWKDVNGVGAACLAANPRVPIG</sequence>
<name>A0A932ENB2_9BACT</name>
<organism evidence="1 2">
    <name type="scientific">Candidatus Korobacter versatilis</name>
    <dbReference type="NCBI Taxonomy" id="658062"/>
    <lineage>
        <taxon>Bacteria</taxon>
        <taxon>Pseudomonadati</taxon>
        <taxon>Acidobacteriota</taxon>
        <taxon>Terriglobia</taxon>
        <taxon>Terriglobales</taxon>
        <taxon>Candidatus Korobacteraceae</taxon>
        <taxon>Candidatus Korobacter</taxon>
    </lineage>
</organism>
<gene>
    <name evidence="1" type="ORF">HYX28_00310</name>
</gene>
<dbReference type="Proteomes" id="UP000779809">
    <property type="component" value="Unassembled WGS sequence"/>
</dbReference>
<comment type="caution">
    <text evidence="1">The sequence shown here is derived from an EMBL/GenBank/DDBJ whole genome shotgun (WGS) entry which is preliminary data.</text>
</comment>
<dbReference type="AlphaFoldDB" id="A0A932ENB2"/>
<accession>A0A932ENB2</accession>
<dbReference type="EMBL" id="JACPNR010000002">
    <property type="protein sequence ID" value="MBI2677204.1"/>
    <property type="molecule type" value="Genomic_DNA"/>
</dbReference>
<evidence type="ECO:0000313" key="2">
    <source>
        <dbReference type="Proteomes" id="UP000779809"/>
    </source>
</evidence>